<dbReference type="RefSeq" id="WP_133850703.1">
    <property type="nucleotide sequence ID" value="NZ_SNXZ01000003.1"/>
</dbReference>
<keyword evidence="16" id="KW-1185">Reference proteome</keyword>
<dbReference type="InterPro" id="IPR005467">
    <property type="entry name" value="His_kinase_dom"/>
</dbReference>
<dbReference type="SMART" id="SM00304">
    <property type="entry name" value="HAMP"/>
    <property type="match status" value="1"/>
</dbReference>
<feature type="domain" description="HAMP" evidence="14">
    <location>
        <begin position="115"/>
        <end position="168"/>
    </location>
</feature>
<dbReference type="GO" id="GO:0005886">
    <property type="term" value="C:plasma membrane"/>
    <property type="evidence" value="ECO:0007669"/>
    <property type="project" value="UniProtKB-SubCell"/>
</dbReference>
<dbReference type="Gene3D" id="1.10.287.130">
    <property type="match status" value="1"/>
</dbReference>
<dbReference type="Pfam" id="PF00672">
    <property type="entry name" value="HAMP"/>
    <property type="match status" value="1"/>
</dbReference>
<dbReference type="InterPro" id="IPR050428">
    <property type="entry name" value="TCS_sensor_his_kinase"/>
</dbReference>
<dbReference type="Pfam" id="PF02518">
    <property type="entry name" value="HATPase_c"/>
    <property type="match status" value="1"/>
</dbReference>
<organism evidence="15 16">
    <name type="scientific">Labedaea rhizosphaerae</name>
    <dbReference type="NCBI Taxonomy" id="598644"/>
    <lineage>
        <taxon>Bacteria</taxon>
        <taxon>Bacillati</taxon>
        <taxon>Actinomycetota</taxon>
        <taxon>Actinomycetes</taxon>
        <taxon>Pseudonocardiales</taxon>
        <taxon>Pseudonocardiaceae</taxon>
        <taxon>Labedaea</taxon>
    </lineage>
</organism>
<evidence type="ECO:0000256" key="7">
    <source>
        <dbReference type="ARBA" id="ARBA00022692"/>
    </source>
</evidence>
<dbReference type="PRINTS" id="PR00344">
    <property type="entry name" value="BCTRLSENSOR"/>
</dbReference>
<dbReference type="SUPFAM" id="SSF55874">
    <property type="entry name" value="ATPase domain of HSP90 chaperone/DNA topoisomerase II/histidine kinase"/>
    <property type="match status" value="1"/>
</dbReference>
<dbReference type="SMART" id="SM00387">
    <property type="entry name" value="HATPase_c"/>
    <property type="match status" value="1"/>
</dbReference>
<keyword evidence="10" id="KW-0902">Two-component regulatory system</keyword>
<dbReference type="GO" id="GO:0000155">
    <property type="term" value="F:phosphorelay sensor kinase activity"/>
    <property type="evidence" value="ECO:0007669"/>
    <property type="project" value="InterPro"/>
</dbReference>
<dbReference type="Proteomes" id="UP000295444">
    <property type="component" value="Unassembled WGS sequence"/>
</dbReference>
<dbReference type="InterPro" id="IPR036890">
    <property type="entry name" value="HATPase_C_sf"/>
</dbReference>
<dbReference type="CDD" id="cd00082">
    <property type="entry name" value="HisKA"/>
    <property type="match status" value="1"/>
</dbReference>
<evidence type="ECO:0000256" key="1">
    <source>
        <dbReference type="ARBA" id="ARBA00000085"/>
    </source>
</evidence>
<proteinExistence type="predicted"/>
<dbReference type="InterPro" id="IPR003594">
    <property type="entry name" value="HATPase_dom"/>
</dbReference>
<feature type="domain" description="Histidine kinase" evidence="13">
    <location>
        <begin position="176"/>
        <end position="386"/>
    </location>
</feature>
<keyword evidence="7 12" id="KW-0812">Transmembrane</keyword>
<evidence type="ECO:0000256" key="11">
    <source>
        <dbReference type="ARBA" id="ARBA00023136"/>
    </source>
</evidence>
<gene>
    <name evidence="15" type="ORF">EV186_103476</name>
</gene>
<dbReference type="Gene3D" id="3.30.565.10">
    <property type="entry name" value="Histidine kinase-like ATPase, C-terminal domain"/>
    <property type="match status" value="1"/>
</dbReference>
<protein>
    <recommendedName>
        <fullName evidence="4">histidine kinase</fullName>
        <ecNumber evidence="4">2.7.13.3</ecNumber>
    </recommendedName>
</protein>
<evidence type="ECO:0000256" key="8">
    <source>
        <dbReference type="ARBA" id="ARBA00022777"/>
    </source>
</evidence>
<dbReference type="SUPFAM" id="SSF158472">
    <property type="entry name" value="HAMP domain-like"/>
    <property type="match status" value="1"/>
</dbReference>
<dbReference type="InterPro" id="IPR003661">
    <property type="entry name" value="HisK_dim/P_dom"/>
</dbReference>
<feature type="transmembrane region" description="Helical" evidence="12">
    <location>
        <begin position="12"/>
        <end position="33"/>
    </location>
</feature>
<evidence type="ECO:0000313" key="16">
    <source>
        <dbReference type="Proteomes" id="UP000295444"/>
    </source>
</evidence>
<dbReference type="Pfam" id="PF00512">
    <property type="entry name" value="HisKA"/>
    <property type="match status" value="1"/>
</dbReference>
<dbReference type="OrthoDB" id="9786919at2"/>
<dbReference type="SMART" id="SM00388">
    <property type="entry name" value="HisKA"/>
    <property type="match status" value="1"/>
</dbReference>
<keyword evidence="9 12" id="KW-1133">Transmembrane helix</keyword>
<dbReference type="CDD" id="cd06225">
    <property type="entry name" value="HAMP"/>
    <property type="match status" value="1"/>
</dbReference>
<dbReference type="InterPro" id="IPR004358">
    <property type="entry name" value="Sig_transdc_His_kin-like_C"/>
</dbReference>
<evidence type="ECO:0000259" key="14">
    <source>
        <dbReference type="PROSITE" id="PS50885"/>
    </source>
</evidence>
<dbReference type="InterPro" id="IPR003660">
    <property type="entry name" value="HAMP_dom"/>
</dbReference>
<reference evidence="15 16" key="1">
    <citation type="submission" date="2019-03" db="EMBL/GenBank/DDBJ databases">
        <title>Genomic Encyclopedia of Type Strains, Phase IV (KMG-IV): sequencing the most valuable type-strain genomes for metagenomic binning, comparative biology and taxonomic classification.</title>
        <authorList>
            <person name="Goeker M."/>
        </authorList>
    </citation>
    <scope>NUCLEOTIDE SEQUENCE [LARGE SCALE GENOMIC DNA]</scope>
    <source>
        <strain evidence="15 16">DSM 45361</strain>
    </source>
</reference>
<evidence type="ECO:0000256" key="9">
    <source>
        <dbReference type="ARBA" id="ARBA00022989"/>
    </source>
</evidence>
<evidence type="ECO:0000313" key="15">
    <source>
        <dbReference type="EMBL" id="TDP97512.1"/>
    </source>
</evidence>
<dbReference type="EC" id="2.7.13.3" evidence="4"/>
<evidence type="ECO:0000256" key="6">
    <source>
        <dbReference type="ARBA" id="ARBA00022679"/>
    </source>
</evidence>
<dbReference type="PROSITE" id="PS50885">
    <property type="entry name" value="HAMP"/>
    <property type="match status" value="1"/>
</dbReference>
<accession>A0A4R6SC19</accession>
<evidence type="ECO:0000256" key="5">
    <source>
        <dbReference type="ARBA" id="ARBA00022553"/>
    </source>
</evidence>
<keyword evidence="8 15" id="KW-0418">Kinase</keyword>
<evidence type="ECO:0000256" key="3">
    <source>
        <dbReference type="ARBA" id="ARBA00004236"/>
    </source>
</evidence>
<evidence type="ECO:0000256" key="4">
    <source>
        <dbReference type="ARBA" id="ARBA00012438"/>
    </source>
</evidence>
<dbReference type="Gene3D" id="6.10.340.10">
    <property type="match status" value="1"/>
</dbReference>
<dbReference type="SUPFAM" id="SSF47384">
    <property type="entry name" value="Homodimeric domain of signal transducing histidine kinase"/>
    <property type="match status" value="1"/>
</dbReference>
<dbReference type="EMBL" id="SNXZ01000003">
    <property type="protein sequence ID" value="TDP97512.1"/>
    <property type="molecule type" value="Genomic_DNA"/>
</dbReference>
<evidence type="ECO:0000256" key="2">
    <source>
        <dbReference type="ARBA" id="ARBA00004141"/>
    </source>
</evidence>
<evidence type="ECO:0000256" key="10">
    <source>
        <dbReference type="ARBA" id="ARBA00023012"/>
    </source>
</evidence>
<comment type="subcellular location">
    <subcellularLocation>
        <location evidence="3">Cell membrane</location>
    </subcellularLocation>
    <subcellularLocation>
        <location evidence="2">Membrane</location>
        <topology evidence="2">Multi-pass membrane protein</topology>
    </subcellularLocation>
</comment>
<sequence>MKTLSLRTRLALLYGGMFLLAGMILLLVDWLLVSRSLPDAATFARKIDSAGVSAGGDTTILKPGPDQLPPGTKTIVATSIGGYRDSALSTLMVWSAVGLLITGAFAVLFGWLAAGRVLRPLHKVTSTARQIEAGKLDQRIDLDGPPGDLKELADTFDAMLDRLASSFDSQRRFVANASHELRTPLAVQRTLVEVAMTDPEVSPDLHRLGRQLLLTNERSERMIEGLLVLARSDRGLSGTAPVRLDRIVDTVLLAMSDLATQHDVLLRAVTTPRVVIGDQVLLERLVTNLVHNAVHYNKPGGLVRVTVGADPALIVVNTGPPVPGEAVPGLFEPFRRLVGERTANARGAGLGLSIVRSIANAHGGAVAAVPGPAGGLRVEVRLPVTAEPVADARALTAAPV</sequence>
<evidence type="ECO:0000256" key="12">
    <source>
        <dbReference type="SAM" id="Phobius"/>
    </source>
</evidence>
<feature type="transmembrane region" description="Helical" evidence="12">
    <location>
        <begin position="91"/>
        <end position="114"/>
    </location>
</feature>
<keyword evidence="5" id="KW-0597">Phosphoprotein</keyword>
<dbReference type="AlphaFoldDB" id="A0A4R6SC19"/>
<dbReference type="InterPro" id="IPR036097">
    <property type="entry name" value="HisK_dim/P_sf"/>
</dbReference>
<keyword evidence="6" id="KW-0808">Transferase</keyword>
<comment type="catalytic activity">
    <reaction evidence="1">
        <text>ATP + protein L-histidine = ADP + protein N-phospho-L-histidine.</text>
        <dbReference type="EC" id="2.7.13.3"/>
    </reaction>
</comment>
<dbReference type="PANTHER" id="PTHR45436:SF15">
    <property type="entry name" value="SENSOR HISTIDINE KINASE CUSS"/>
    <property type="match status" value="1"/>
</dbReference>
<evidence type="ECO:0000259" key="13">
    <source>
        <dbReference type="PROSITE" id="PS50109"/>
    </source>
</evidence>
<dbReference type="CDD" id="cd00075">
    <property type="entry name" value="HATPase"/>
    <property type="match status" value="1"/>
</dbReference>
<keyword evidence="11 12" id="KW-0472">Membrane</keyword>
<comment type="caution">
    <text evidence="15">The sequence shown here is derived from an EMBL/GenBank/DDBJ whole genome shotgun (WGS) entry which is preliminary data.</text>
</comment>
<dbReference type="PROSITE" id="PS50109">
    <property type="entry name" value="HIS_KIN"/>
    <property type="match status" value="1"/>
</dbReference>
<dbReference type="PANTHER" id="PTHR45436">
    <property type="entry name" value="SENSOR HISTIDINE KINASE YKOH"/>
    <property type="match status" value="1"/>
</dbReference>
<name>A0A4R6SC19_LABRH</name>